<dbReference type="EMBL" id="LT670846">
    <property type="protein sequence ID" value="SHK55862.1"/>
    <property type="molecule type" value="Genomic_DNA"/>
</dbReference>
<dbReference type="PANTHER" id="PTHR12302:SF3">
    <property type="entry name" value="SERINE_THREONINE-PROTEIN KINASE 31"/>
    <property type="match status" value="1"/>
</dbReference>
<dbReference type="InterPro" id="IPR016071">
    <property type="entry name" value="Staphylococal_nuclease_OB-fold"/>
</dbReference>
<feature type="signal peptide" evidence="4">
    <location>
        <begin position="1"/>
        <end position="20"/>
    </location>
</feature>
<dbReference type="CDD" id="cd00175">
    <property type="entry name" value="SNc"/>
    <property type="match status" value="1"/>
</dbReference>
<organism evidence="6 7">
    <name type="scientific">Thermocrinis minervae</name>
    <dbReference type="NCBI Taxonomy" id="381751"/>
    <lineage>
        <taxon>Bacteria</taxon>
        <taxon>Pseudomonadati</taxon>
        <taxon>Aquificota</taxon>
        <taxon>Aquificia</taxon>
        <taxon>Aquificales</taxon>
        <taxon>Aquificaceae</taxon>
        <taxon>Thermocrinis</taxon>
    </lineage>
</organism>
<dbReference type="PANTHER" id="PTHR12302">
    <property type="entry name" value="EBNA2 BINDING PROTEIN P100"/>
    <property type="match status" value="1"/>
</dbReference>
<feature type="chain" id="PRO_5013268927" evidence="4">
    <location>
        <begin position="21"/>
        <end position="183"/>
    </location>
</feature>
<dbReference type="PROSITE" id="PS50830">
    <property type="entry name" value="TNASE_3"/>
    <property type="match status" value="1"/>
</dbReference>
<dbReference type="InterPro" id="IPR035437">
    <property type="entry name" value="SNase_OB-fold_sf"/>
</dbReference>
<keyword evidence="7" id="KW-1185">Reference proteome</keyword>
<evidence type="ECO:0000256" key="3">
    <source>
        <dbReference type="ARBA" id="ARBA00022801"/>
    </source>
</evidence>
<dbReference type="GO" id="GO:0016787">
    <property type="term" value="F:hydrolase activity"/>
    <property type="evidence" value="ECO:0007669"/>
    <property type="project" value="UniProtKB-KW"/>
</dbReference>
<protein>
    <submittedName>
        <fullName evidence="6">Micrococcal nuclease</fullName>
    </submittedName>
</protein>
<feature type="domain" description="TNase-like" evidence="5">
    <location>
        <begin position="37"/>
        <end position="183"/>
    </location>
</feature>
<evidence type="ECO:0000313" key="6">
    <source>
        <dbReference type="EMBL" id="SHK55862.1"/>
    </source>
</evidence>
<evidence type="ECO:0000259" key="5">
    <source>
        <dbReference type="PROSITE" id="PS50830"/>
    </source>
</evidence>
<keyword evidence="4" id="KW-0732">Signal</keyword>
<keyword evidence="3" id="KW-0378">Hydrolase</keyword>
<dbReference type="InterPro" id="IPR002071">
    <property type="entry name" value="Thermonucl_AS"/>
</dbReference>
<proteinExistence type="predicted"/>
<keyword evidence="2" id="KW-0255">Endonuclease</keyword>
<gene>
    <name evidence="6" type="ORF">SAMN05444391_1444</name>
</gene>
<evidence type="ECO:0000313" key="7">
    <source>
        <dbReference type="Proteomes" id="UP000189810"/>
    </source>
</evidence>
<keyword evidence="1" id="KW-0540">Nuclease</keyword>
<accession>A0A1M6TFP8</accession>
<dbReference type="GO" id="GO:0004519">
    <property type="term" value="F:endonuclease activity"/>
    <property type="evidence" value="ECO:0007669"/>
    <property type="project" value="UniProtKB-KW"/>
</dbReference>
<dbReference type="Pfam" id="PF00565">
    <property type="entry name" value="SNase"/>
    <property type="match status" value="1"/>
</dbReference>
<dbReference type="PROSITE" id="PS51257">
    <property type="entry name" value="PROKAR_LIPOPROTEIN"/>
    <property type="match status" value="1"/>
</dbReference>
<reference evidence="6 7" key="1">
    <citation type="submission" date="2016-11" db="EMBL/GenBank/DDBJ databases">
        <authorList>
            <person name="Jaros S."/>
            <person name="Januszkiewicz K."/>
            <person name="Wedrychowicz H."/>
        </authorList>
    </citation>
    <scope>NUCLEOTIDE SEQUENCE [LARGE SCALE GENOMIC DNA]</scope>
    <source>
        <strain evidence="6 7">DSM 19557</strain>
    </source>
</reference>
<evidence type="ECO:0000256" key="2">
    <source>
        <dbReference type="ARBA" id="ARBA00022759"/>
    </source>
</evidence>
<dbReference type="PROSITE" id="PS01284">
    <property type="entry name" value="TNASE_2"/>
    <property type="match status" value="1"/>
</dbReference>
<dbReference type="Proteomes" id="UP000189810">
    <property type="component" value="Chromosome I"/>
</dbReference>
<dbReference type="OrthoDB" id="4376109at2"/>
<evidence type="ECO:0000256" key="4">
    <source>
        <dbReference type="SAM" id="SignalP"/>
    </source>
</evidence>
<dbReference type="SMART" id="SM00318">
    <property type="entry name" value="SNc"/>
    <property type="match status" value="1"/>
</dbReference>
<dbReference type="SUPFAM" id="SSF50199">
    <property type="entry name" value="Staphylococcal nuclease"/>
    <property type="match status" value="1"/>
</dbReference>
<sequence>MVRFLLLLLALILSGCKVQEAPKKVQEAPQQVSVKPKGDECIVKRVVDGDTFVCVRGNEEIKVRLIGVDTPESSANQKAYRDSAKTGQSLDEIIKMGQEAKKFTSSILKPGTKVYLETDVQPTDKYGRLLAYVWLEDGRMLNEILIREGYAQVYTIPPNVKYAEHFLEAQRKAREERKGFWGR</sequence>
<dbReference type="STRING" id="381751.SAMN05444391_1444"/>
<name>A0A1M6TFP8_9AQUI</name>
<dbReference type="GO" id="GO:0003676">
    <property type="term" value="F:nucleic acid binding"/>
    <property type="evidence" value="ECO:0007669"/>
    <property type="project" value="InterPro"/>
</dbReference>
<dbReference type="Gene3D" id="2.40.50.90">
    <property type="match status" value="1"/>
</dbReference>
<evidence type="ECO:0000256" key="1">
    <source>
        <dbReference type="ARBA" id="ARBA00022722"/>
    </source>
</evidence>
<dbReference type="AlphaFoldDB" id="A0A1M6TFP8"/>